<evidence type="ECO:0000256" key="2">
    <source>
        <dbReference type="SAM" id="MobiDB-lite"/>
    </source>
</evidence>
<evidence type="ECO:0000259" key="4">
    <source>
        <dbReference type="Pfam" id="PF09130"/>
    </source>
</evidence>
<dbReference type="Gene3D" id="3.40.50.720">
    <property type="entry name" value="NAD(P)-binding Rossmann-like Domain"/>
    <property type="match status" value="1"/>
</dbReference>
<proteinExistence type="inferred from homology"/>
<name>A0AAJ0BD89_9PEZI</name>
<feature type="compositionally biased region" description="Low complexity" evidence="2">
    <location>
        <begin position="173"/>
        <end position="184"/>
    </location>
</feature>
<accession>A0AAJ0BD89</accession>
<dbReference type="InterPro" id="IPR051265">
    <property type="entry name" value="HIBADH-related_NP60_sf"/>
</dbReference>
<dbReference type="SUPFAM" id="SSF48179">
    <property type="entry name" value="6-phosphogluconate dehydrogenase C-terminal domain-like"/>
    <property type="match status" value="1"/>
</dbReference>
<dbReference type="InterPro" id="IPR015814">
    <property type="entry name" value="Pgluconate_DH_NAD-bd_C"/>
</dbReference>
<dbReference type="GO" id="GO:0140673">
    <property type="term" value="P:transcription elongation-coupled chromatin remodeling"/>
    <property type="evidence" value="ECO:0007669"/>
    <property type="project" value="TreeGrafter"/>
</dbReference>
<dbReference type="InterPro" id="IPR036291">
    <property type="entry name" value="NAD(P)-bd_dom_sf"/>
</dbReference>
<keyword evidence="6" id="KW-1185">Reference proteome</keyword>
<dbReference type="GO" id="GO:0031491">
    <property type="term" value="F:nucleosome binding"/>
    <property type="evidence" value="ECO:0007669"/>
    <property type="project" value="TreeGrafter"/>
</dbReference>
<dbReference type="Proteomes" id="UP001239445">
    <property type="component" value="Unassembled WGS sequence"/>
</dbReference>
<sequence length="373" mass="39584">MPGTQNLPKIGILSLGDMGSGIARLLTAHGYPVVTNIAGRSKDTLARAESAGVTLVPTDEALVSASTVILSIVPPRDALETARRILVASRNVSLPSETKREKDVFFADMNAISPRSVKEIAALFDTPRPSSSPSSRTSVDDPTSTSTPRPSSGGVTIRFIDGAVLGGPPSPPSSQSASSPSSSPLEKTNPWDSWTRPLLPTSGPYVLPQLFPSLSSLLNISHISPLIGSASALKMCFASLSKGYAAIATQAVTTAKRHGVFAELEDSLQQLAPAQLARMRSAVVGMPPKAYRWVHEMHEISATHAGQDDDEGEGFAPEFMFRGAAEVFRTVAEDTVLGGEKVGKRVRGQTAEDVADAMVEGLRERKRTRRSET</sequence>
<dbReference type="Pfam" id="PF03807">
    <property type="entry name" value="F420_oxidored"/>
    <property type="match status" value="1"/>
</dbReference>
<dbReference type="Gene3D" id="1.10.1040.10">
    <property type="entry name" value="N-(1-d-carboxylethyl)-l-norvaline Dehydrogenase, domain 2"/>
    <property type="match status" value="1"/>
</dbReference>
<dbReference type="AlphaFoldDB" id="A0AAJ0BD89"/>
<feature type="domain" description="Phosphogluconate dehydrogenase NAD-binding putative C-terminal" evidence="4">
    <location>
        <begin position="255"/>
        <end position="331"/>
    </location>
</feature>
<dbReference type="PANTHER" id="PTHR43580">
    <property type="entry name" value="OXIDOREDUCTASE GLYR1-RELATED"/>
    <property type="match status" value="1"/>
</dbReference>
<dbReference type="EMBL" id="MU839834">
    <property type="protein sequence ID" value="KAK1754938.1"/>
    <property type="molecule type" value="Genomic_DNA"/>
</dbReference>
<evidence type="ECO:0000313" key="5">
    <source>
        <dbReference type="EMBL" id="KAK1754938.1"/>
    </source>
</evidence>
<comment type="similarity">
    <text evidence="1">Belongs to the HIBADH-related family. NP60 subfamily.</text>
</comment>
<dbReference type="InterPro" id="IPR013328">
    <property type="entry name" value="6PGD_dom2"/>
</dbReference>
<feature type="domain" description="Pyrroline-5-carboxylate reductase catalytic N-terminal" evidence="3">
    <location>
        <begin position="9"/>
        <end position="85"/>
    </location>
</feature>
<feature type="compositionally biased region" description="Low complexity" evidence="2">
    <location>
        <begin position="125"/>
        <end position="156"/>
    </location>
</feature>
<reference evidence="5" key="1">
    <citation type="submission" date="2023-06" db="EMBL/GenBank/DDBJ databases">
        <title>Genome-scale phylogeny and comparative genomics of the fungal order Sordariales.</title>
        <authorList>
            <consortium name="Lawrence Berkeley National Laboratory"/>
            <person name="Hensen N."/>
            <person name="Bonometti L."/>
            <person name="Westerberg I."/>
            <person name="Brannstrom I.O."/>
            <person name="Guillou S."/>
            <person name="Cros-Aarteil S."/>
            <person name="Calhoun S."/>
            <person name="Haridas S."/>
            <person name="Kuo A."/>
            <person name="Mondo S."/>
            <person name="Pangilinan J."/>
            <person name="Riley R."/>
            <person name="Labutti K."/>
            <person name="Andreopoulos B."/>
            <person name="Lipzen A."/>
            <person name="Chen C."/>
            <person name="Yanf M."/>
            <person name="Daum C."/>
            <person name="Ng V."/>
            <person name="Clum A."/>
            <person name="Steindorff A."/>
            <person name="Ohm R."/>
            <person name="Martin F."/>
            <person name="Silar P."/>
            <person name="Natvig D."/>
            <person name="Lalanne C."/>
            <person name="Gautier V."/>
            <person name="Ament-Velasquez S.L."/>
            <person name="Kruys A."/>
            <person name="Hutchinson M.I."/>
            <person name="Powell A.J."/>
            <person name="Barry K."/>
            <person name="Miller A.N."/>
            <person name="Grigoriev I.V."/>
            <person name="Debuchy R."/>
            <person name="Gladieux P."/>
            <person name="Thoren M.H."/>
            <person name="Johannesson H."/>
        </authorList>
    </citation>
    <scope>NUCLEOTIDE SEQUENCE</scope>
    <source>
        <strain evidence="5">PSN4</strain>
    </source>
</reference>
<gene>
    <name evidence="5" type="ORF">QBC47DRAFT_382223</name>
</gene>
<dbReference type="GO" id="GO:0003677">
    <property type="term" value="F:DNA binding"/>
    <property type="evidence" value="ECO:0007669"/>
    <property type="project" value="TreeGrafter"/>
</dbReference>
<protein>
    <submittedName>
        <fullName evidence="5">6-phosphogluconate dehydrogenase</fullName>
    </submittedName>
</protein>
<organism evidence="5 6">
    <name type="scientific">Echria macrotheca</name>
    <dbReference type="NCBI Taxonomy" id="438768"/>
    <lineage>
        <taxon>Eukaryota</taxon>
        <taxon>Fungi</taxon>
        <taxon>Dikarya</taxon>
        <taxon>Ascomycota</taxon>
        <taxon>Pezizomycotina</taxon>
        <taxon>Sordariomycetes</taxon>
        <taxon>Sordariomycetidae</taxon>
        <taxon>Sordariales</taxon>
        <taxon>Schizotheciaceae</taxon>
        <taxon>Echria</taxon>
    </lineage>
</organism>
<dbReference type="InterPro" id="IPR028939">
    <property type="entry name" value="P5C_Rdtase_cat_N"/>
</dbReference>
<dbReference type="InterPro" id="IPR008927">
    <property type="entry name" value="6-PGluconate_DH-like_C_sf"/>
</dbReference>
<feature type="region of interest" description="Disordered" evidence="2">
    <location>
        <begin position="125"/>
        <end position="189"/>
    </location>
</feature>
<dbReference type="Pfam" id="PF09130">
    <property type="entry name" value="DUF1932"/>
    <property type="match status" value="1"/>
</dbReference>
<dbReference type="GO" id="GO:0000785">
    <property type="term" value="C:chromatin"/>
    <property type="evidence" value="ECO:0007669"/>
    <property type="project" value="TreeGrafter"/>
</dbReference>
<evidence type="ECO:0000259" key="3">
    <source>
        <dbReference type="Pfam" id="PF03807"/>
    </source>
</evidence>
<comment type="caution">
    <text evidence="5">The sequence shown here is derived from an EMBL/GenBank/DDBJ whole genome shotgun (WGS) entry which is preliminary data.</text>
</comment>
<dbReference type="SUPFAM" id="SSF51735">
    <property type="entry name" value="NAD(P)-binding Rossmann-fold domains"/>
    <property type="match status" value="1"/>
</dbReference>
<evidence type="ECO:0000313" key="6">
    <source>
        <dbReference type="Proteomes" id="UP001239445"/>
    </source>
</evidence>
<dbReference type="PANTHER" id="PTHR43580:SF2">
    <property type="entry name" value="CYTOKINE-LIKE NUCLEAR FACTOR N-PAC"/>
    <property type="match status" value="1"/>
</dbReference>
<evidence type="ECO:0000256" key="1">
    <source>
        <dbReference type="ARBA" id="ARBA00007598"/>
    </source>
</evidence>